<dbReference type="Proteomes" id="UP001064489">
    <property type="component" value="Chromosome 3"/>
</dbReference>
<reference evidence="2" key="1">
    <citation type="journal article" date="2022" name="Plant J.">
        <title>Strategies of tolerance reflected in two North American maple genomes.</title>
        <authorList>
            <person name="McEvoy S.L."/>
            <person name="Sezen U.U."/>
            <person name="Trouern-Trend A."/>
            <person name="McMahon S.M."/>
            <person name="Schaberg P.G."/>
            <person name="Yang J."/>
            <person name="Wegrzyn J.L."/>
            <person name="Swenson N.G."/>
        </authorList>
    </citation>
    <scope>NUCLEOTIDE SEQUENCE</scope>
    <source>
        <strain evidence="2">91603</strain>
    </source>
</reference>
<sequence length="120" mass="13650">MEGPTDETSDMEVSTPKTNDTEGSELEGGGRTLVRNRRGSRSQSRSDGWQFNDRNRDFIPRDKTCSHQDRTNPENGRQLQRTMEIVSGQREQEVLGGTETARMEIEQVPDQVLPDQPIYP</sequence>
<feature type="compositionally biased region" description="Acidic residues" evidence="1">
    <location>
        <begin position="1"/>
        <end position="10"/>
    </location>
</feature>
<keyword evidence="3" id="KW-1185">Reference proteome</keyword>
<evidence type="ECO:0000313" key="3">
    <source>
        <dbReference type="Proteomes" id="UP001064489"/>
    </source>
</evidence>
<dbReference type="AlphaFoldDB" id="A0AAD5J6E4"/>
<accession>A0AAD5J6E4</accession>
<comment type="caution">
    <text evidence="2">The sequence shown here is derived from an EMBL/GenBank/DDBJ whole genome shotgun (WGS) entry which is preliminary data.</text>
</comment>
<feature type="region of interest" description="Disordered" evidence="1">
    <location>
        <begin position="1"/>
        <end position="120"/>
    </location>
</feature>
<proteinExistence type="predicted"/>
<name>A0AAD5J6E4_ACENE</name>
<reference evidence="2" key="2">
    <citation type="submission" date="2023-02" db="EMBL/GenBank/DDBJ databases">
        <authorList>
            <person name="Swenson N.G."/>
            <person name="Wegrzyn J.L."/>
            <person name="Mcevoy S.L."/>
        </authorList>
    </citation>
    <scope>NUCLEOTIDE SEQUENCE</scope>
    <source>
        <strain evidence="2">91603</strain>
        <tissue evidence="2">Leaf</tissue>
    </source>
</reference>
<gene>
    <name evidence="2" type="ORF">LWI28_014974</name>
</gene>
<feature type="compositionally biased region" description="Basic and acidic residues" evidence="1">
    <location>
        <begin position="53"/>
        <end position="72"/>
    </location>
</feature>
<protein>
    <submittedName>
        <fullName evidence="2">Uncharacterized protein</fullName>
    </submittedName>
</protein>
<evidence type="ECO:0000256" key="1">
    <source>
        <dbReference type="SAM" id="MobiDB-lite"/>
    </source>
</evidence>
<evidence type="ECO:0000313" key="2">
    <source>
        <dbReference type="EMBL" id="KAI9186217.1"/>
    </source>
</evidence>
<organism evidence="2 3">
    <name type="scientific">Acer negundo</name>
    <name type="common">Box elder</name>
    <dbReference type="NCBI Taxonomy" id="4023"/>
    <lineage>
        <taxon>Eukaryota</taxon>
        <taxon>Viridiplantae</taxon>
        <taxon>Streptophyta</taxon>
        <taxon>Embryophyta</taxon>
        <taxon>Tracheophyta</taxon>
        <taxon>Spermatophyta</taxon>
        <taxon>Magnoliopsida</taxon>
        <taxon>eudicotyledons</taxon>
        <taxon>Gunneridae</taxon>
        <taxon>Pentapetalae</taxon>
        <taxon>rosids</taxon>
        <taxon>malvids</taxon>
        <taxon>Sapindales</taxon>
        <taxon>Sapindaceae</taxon>
        <taxon>Hippocastanoideae</taxon>
        <taxon>Acereae</taxon>
        <taxon>Acer</taxon>
    </lineage>
</organism>
<dbReference type="EMBL" id="JAJSOW010000100">
    <property type="protein sequence ID" value="KAI9186217.1"/>
    <property type="molecule type" value="Genomic_DNA"/>
</dbReference>